<dbReference type="InterPro" id="IPR003599">
    <property type="entry name" value="Ig_sub"/>
</dbReference>
<evidence type="ECO:0000256" key="5">
    <source>
        <dbReference type="ARBA" id="ARBA00023157"/>
    </source>
</evidence>
<accession>A0AAW0SM87</accession>
<feature type="transmembrane region" description="Helical" evidence="7">
    <location>
        <begin position="733"/>
        <end position="754"/>
    </location>
</feature>
<keyword evidence="3 7" id="KW-1133">Transmembrane helix</keyword>
<dbReference type="InterPro" id="IPR013106">
    <property type="entry name" value="Ig_V-set"/>
</dbReference>
<keyword evidence="4 7" id="KW-0472">Membrane</keyword>
<dbReference type="PANTHER" id="PTHR23278">
    <property type="entry name" value="SIDESTEP PROTEIN"/>
    <property type="match status" value="1"/>
</dbReference>
<keyword evidence="5" id="KW-1015">Disulfide bond</keyword>
<dbReference type="InterPro" id="IPR013783">
    <property type="entry name" value="Ig-like_fold"/>
</dbReference>
<dbReference type="Proteomes" id="UP001487740">
    <property type="component" value="Unassembled WGS sequence"/>
</dbReference>
<dbReference type="AlphaFoldDB" id="A0AAW0SM87"/>
<dbReference type="InterPro" id="IPR013162">
    <property type="entry name" value="CD80_C2-set"/>
</dbReference>
<keyword evidence="2 7" id="KW-0812">Transmembrane</keyword>
<evidence type="ECO:0000256" key="1">
    <source>
        <dbReference type="ARBA" id="ARBA00004167"/>
    </source>
</evidence>
<evidence type="ECO:0000313" key="11">
    <source>
        <dbReference type="Proteomes" id="UP001487740"/>
    </source>
</evidence>
<dbReference type="Pfam" id="PF13927">
    <property type="entry name" value="Ig_3"/>
    <property type="match status" value="1"/>
</dbReference>
<feature type="domain" description="Ig-like" evidence="8">
    <location>
        <begin position="528"/>
        <end position="614"/>
    </location>
</feature>
<dbReference type="Pfam" id="PF07686">
    <property type="entry name" value="V-set"/>
    <property type="match status" value="1"/>
</dbReference>
<evidence type="ECO:0000256" key="3">
    <source>
        <dbReference type="ARBA" id="ARBA00022989"/>
    </source>
</evidence>
<feature type="region of interest" description="Disordered" evidence="6">
    <location>
        <begin position="157"/>
        <end position="182"/>
    </location>
</feature>
<evidence type="ECO:0000259" key="8">
    <source>
        <dbReference type="PROSITE" id="PS50835"/>
    </source>
</evidence>
<feature type="compositionally biased region" description="Low complexity" evidence="6">
    <location>
        <begin position="783"/>
        <end position="794"/>
    </location>
</feature>
<evidence type="ECO:0000256" key="6">
    <source>
        <dbReference type="SAM" id="MobiDB-lite"/>
    </source>
</evidence>
<dbReference type="CDD" id="cd00096">
    <property type="entry name" value="Ig"/>
    <property type="match status" value="1"/>
</dbReference>
<evidence type="ECO:0000259" key="9">
    <source>
        <dbReference type="PROSITE" id="PS50853"/>
    </source>
</evidence>
<name>A0AAW0SM87_SCYPA</name>
<feature type="region of interest" description="Disordered" evidence="6">
    <location>
        <begin position="769"/>
        <end position="806"/>
    </location>
</feature>
<comment type="caution">
    <text evidence="10">The sequence shown here is derived from an EMBL/GenBank/DDBJ whole genome shotgun (WGS) entry which is preliminary data.</text>
</comment>
<dbReference type="Pfam" id="PF13895">
    <property type="entry name" value="Ig_2"/>
    <property type="match status" value="1"/>
</dbReference>
<dbReference type="PROSITE" id="PS50835">
    <property type="entry name" value="IG_LIKE"/>
    <property type="match status" value="5"/>
</dbReference>
<feature type="domain" description="Ig-like" evidence="8">
    <location>
        <begin position="431"/>
        <end position="521"/>
    </location>
</feature>
<feature type="domain" description="Ig-like" evidence="8">
    <location>
        <begin position="230"/>
        <end position="324"/>
    </location>
</feature>
<feature type="domain" description="Ig-like" evidence="8">
    <location>
        <begin position="331"/>
        <end position="426"/>
    </location>
</feature>
<proteinExistence type="predicted"/>
<comment type="subcellular location">
    <subcellularLocation>
        <location evidence="1">Membrane</location>
        <topology evidence="1">Single-pass membrane protein</topology>
    </subcellularLocation>
</comment>
<dbReference type="PANTHER" id="PTHR23278:SF19">
    <property type="entry name" value="OBSCURIN"/>
    <property type="match status" value="1"/>
</dbReference>
<keyword evidence="11" id="KW-1185">Reference proteome</keyword>
<sequence>MQNAGRLTKGVTGQLGSVTESPLGLRVPATRVAGVAGAAGRIPCLVSHKHHRDTPVLVLWYRDGARFPFYTLDLREGGDKQEFVDPEVKGRVRSEVTGGHLTLSPLKGEDSGRYKCRVDFEVSPTLFAYVNLTVYVRHNLTKEKRFQLLKRMASGGRRDAMAPPCLTSPTPSSPAPPRLASPCLVSPRLASPRLASPHLASPRGTSGGTLMVVGSDNQAVAAGLLGPLTEGDALTLYCVALGGWPAPEVTWWRGSTLLANNSQVTGYDKDALAAFPAPPPPSASEGQVSTKLSIPALTRDYVQANLTCRAVNNNITTPLSTSLALLLHLRPRTVDIRVPKAPLVAGQETRLECLAVGAYPAATLTWTKTLNGVSTTLHAPSRHVGEKTWSYLTVVPKAGDHQATLTCTARNPNISHPGLTTSAKLTVVFAPRVELRLGANLGEQPITEGRDVYFECDVTCNPPAREVIWTKDNERVTSQRKEGILVSDRNLVLQTVRRSSAGNYTCTATNTQGSTTSNTLHLDIMYLPVCKDGPQTVAVAEGENTRLSCRVDARPNDDLSFTWFFNNTLDTVEVDHHRFSVLPGLSVLDYTPRSARDYGTLSCWATNTVGMQVDPCRFAVVEAGPPERVANCVLVNLTVGTLEVGCTPGNDGGLPQHFVARVYAAPTQALLATLEEPVPRFHVSGLTPGQDYLITVTAVNAKGASDPEEIDAVRLKVAEKRMVEVTPAPVSPLVGVFLGLVGGFVFLLLAGVFLSRGRYHRCRCWGHHQAAEDTTRSSPPPSTTTTTTTTTPTTHARTVSLQGQERRAAPDVLRTINAQLLESDICPEIISARVPPPPYTRTQPAVVRESPATTTAGRSPSPILLPHHESFV</sequence>
<dbReference type="Pfam" id="PF08205">
    <property type="entry name" value="C2-set_2"/>
    <property type="match status" value="1"/>
</dbReference>
<dbReference type="InterPro" id="IPR003961">
    <property type="entry name" value="FN3_dom"/>
</dbReference>
<dbReference type="InterPro" id="IPR036179">
    <property type="entry name" value="Ig-like_dom_sf"/>
</dbReference>
<dbReference type="CDD" id="cd00098">
    <property type="entry name" value="IgC1"/>
    <property type="match status" value="1"/>
</dbReference>
<protein>
    <recommendedName>
        <fullName evidence="12">Nephrin</fullName>
    </recommendedName>
</protein>
<dbReference type="SUPFAM" id="SSF49265">
    <property type="entry name" value="Fibronectin type III"/>
    <property type="match status" value="1"/>
</dbReference>
<dbReference type="CDD" id="cd00063">
    <property type="entry name" value="FN3"/>
    <property type="match status" value="1"/>
</dbReference>
<feature type="domain" description="Ig-like" evidence="8">
    <location>
        <begin position="22"/>
        <end position="133"/>
    </location>
</feature>
<feature type="domain" description="Fibronectin type-III" evidence="9">
    <location>
        <begin position="625"/>
        <end position="718"/>
    </location>
</feature>
<dbReference type="Gene3D" id="2.60.40.10">
    <property type="entry name" value="Immunoglobulins"/>
    <property type="match status" value="6"/>
</dbReference>
<reference evidence="10 11" key="1">
    <citation type="submission" date="2023-03" db="EMBL/GenBank/DDBJ databases">
        <title>High-quality genome of Scylla paramamosain provides insights in environmental adaptation.</title>
        <authorList>
            <person name="Zhang L."/>
        </authorList>
    </citation>
    <scope>NUCLEOTIDE SEQUENCE [LARGE SCALE GENOMIC DNA]</scope>
    <source>
        <strain evidence="10">LZ_2023a</strain>
        <tissue evidence="10">Muscle</tissue>
    </source>
</reference>
<dbReference type="PROSITE" id="PS50853">
    <property type="entry name" value="FN3"/>
    <property type="match status" value="1"/>
</dbReference>
<dbReference type="InterPro" id="IPR007110">
    <property type="entry name" value="Ig-like_dom"/>
</dbReference>
<organism evidence="10 11">
    <name type="scientific">Scylla paramamosain</name>
    <name type="common">Mud crab</name>
    <dbReference type="NCBI Taxonomy" id="85552"/>
    <lineage>
        <taxon>Eukaryota</taxon>
        <taxon>Metazoa</taxon>
        <taxon>Ecdysozoa</taxon>
        <taxon>Arthropoda</taxon>
        <taxon>Crustacea</taxon>
        <taxon>Multicrustacea</taxon>
        <taxon>Malacostraca</taxon>
        <taxon>Eumalacostraca</taxon>
        <taxon>Eucarida</taxon>
        <taxon>Decapoda</taxon>
        <taxon>Pleocyemata</taxon>
        <taxon>Brachyura</taxon>
        <taxon>Eubrachyura</taxon>
        <taxon>Portunoidea</taxon>
        <taxon>Portunidae</taxon>
        <taxon>Portuninae</taxon>
        <taxon>Scylla</taxon>
    </lineage>
</organism>
<evidence type="ECO:0000256" key="7">
    <source>
        <dbReference type="SAM" id="Phobius"/>
    </source>
</evidence>
<dbReference type="InterPro" id="IPR036116">
    <property type="entry name" value="FN3_sf"/>
</dbReference>
<dbReference type="SMART" id="SM00409">
    <property type="entry name" value="IG"/>
    <property type="match status" value="5"/>
</dbReference>
<dbReference type="InterPro" id="IPR003598">
    <property type="entry name" value="Ig_sub2"/>
</dbReference>
<dbReference type="SMART" id="SM00060">
    <property type="entry name" value="FN3"/>
    <property type="match status" value="1"/>
</dbReference>
<dbReference type="SUPFAM" id="SSF48726">
    <property type="entry name" value="Immunoglobulin"/>
    <property type="match status" value="5"/>
</dbReference>
<feature type="region of interest" description="Disordered" evidence="6">
    <location>
        <begin position="836"/>
        <end position="872"/>
    </location>
</feature>
<evidence type="ECO:0000256" key="4">
    <source>
        <dbReference type="ARBA" id="ARBA00023136"/>
    </source>
</evidence>
<gene>
    <name evidence="10" type="ORF">O3P69_008556</name>
</gene>
<dbReference type="EMBL" id="JARAKH010000049">
    <property type="protein sequence ID" value="KAK8375882.1"/>
    <property type="molecule type" value="Genomic_DNA"/>
</dbReference>
<dbReference type="GO" id="GO:0016020">
    <property type="term" value="C:membrane"/>
    <property type="evidence" value="ECO:0007669"/>
    <property type="project" value="UniProtKB-SubCell"/>
</dbReference>
<evidence type="ECO:0008006" key="12">
    <source>
        <dbReference type="Google" id="ProtNLM"/>
    </source>
</evidence>
<evidence type="ECO:0000256" key="2">
    <source>
        <dbReference type="ARBA" id="ARBA00022692"/>
    </source>
</evidence>
<dbReference type="SMART" id="SM00408">
    <property type="entry name" value="IGc2"/>
    <property type="match status" value="5"/>
</dbReference>
<evidence type="ECO:0000313" key="10">
    <source>
        <dbReference type="EMBL" id="KAK8375882.1"/>
    </source>
</evidence>